<sequence length="379" mass="42760">MRIVIKLTALLLMTYPAFAEPFAQTDMDWNGDGHVDRIVLQPSPNDPSRADLLIYLGTPGTEKIDLFKTLAGFTHAADGIDTFLLIQPASQPNAITIIEQGGLFGRSSRTQTRVIGYRQNDAHVLQYNMQQIHPTVLYYLTCQIDFEAGEGALTRYGQLYPFDVDPAQVQAENWGPNIIPDKCQFITPTLGMMPKGDADLMIDQLELDMNVDGLMDLVWLTNEYDGVFIYVFLGQTDGSHVLMGVGRNLAWAKWQGDYRDVKWMGNADHAKLYVTPGNPHGLQVKTYEDDNENGAKTNVVAYINWDGTRPVLTRFDVMIHINDEPEPAMHCVNDFADRVSYLAAKIDGIMSTDQEIRAPYRLTEWDPSDVDKWIYDCRP</sequence>
<feature type="chain" id="PRO_5045539746" evidence="1">
    <location>
        <begin position="20"/>
        <end position="379"/>
    </location>
</feature>
<feature type="signal peptide" evidence="1">
    <location>
        <begin position="1"/>
        <end position="19"/>
    </location>
</feature>
<dbReference type="Proteomes" id="UP000777935">
    <property type="component" value="Unassembled WGS sequence"/>
</dbReference>
<comment type="caution">
    <text evidence="2">The sequence shown here is derived from an EMBL/GenBank/DDBJ whole genome shotgun (WGS) entry which is preliminary data.</text>
</comment>
<reference evidence="2 3" key="1">
    <citation type="submission" date="2020-06" db="EMBL/GenBank/DDBJ databases">
        <title>Sulfitobacter algicola sp. nov., isolated from green algae.</title>
        <authorList>
            <person name="Wang C."/>
        </authorList>
    </citation>
    <scope>NUCLEOTIDE SEQUENCE [LARGE SCALE GENOMIC DNA]</scope>
    <source>
        <strain evidence="2 3">1151</strain>
    </source>
</reference>
<gene>
    <name evidence="2" type="ORF">HRQ87_12485</name>
</gene>
<accession>A0ABX2IRU6</accession>
<evidence type="ECO:0000313" key="2">
    <source>
        <dbReference type="EMBL" id="NSX55622.1"/>
    </source>
</evidence>
<organism evidence="2 3">
    <name type="scientific">Parasulfitobacter algicola</name>
    <dbReference type="NCBI Taxonomy" id="2614809"/>
    <lineage>
        <taxon>Bacteria</taxon>
        <taxon>Pseudomonadati</taxon>
        <taxon>Pseudomonadota</taxon>
        <taxon>Alphaproteobacteria</taxon>
        <taxon>Rhodobacterales</taxon>
        <taxon>Roseobacteraceae</taxon>
        <taxon>Parasulfitobacter</taxon>
    </lineage>
</organism>
<evidence type="ECO:0000313" key="3">
    <source>
        <dbReference type="Proteomes" id="UP000777935"/>
    </source>
</evidence>
<dbReference type="RefSeq" id="WP_174138774.1">
    <property type="nucleotide sequence ID" value="NZ_JABUFE010000007.1"/>
</dbReference>
<proteinExistence type="predicted"/>
<protein>
    <submittedName>
        <fullName evidence="2">Uncharacterized protein</fullName>
    </submittedName>
</protein>
<evidence type="ECO:0000256" key="1">
    <source>
        <dbReference type="SAM" id="SignalP"/>
    </source>
</evidence>
<dbReference type="EMBL" id="JABUFE010000007">
    <property type="protein sequence ID" value="NSX55622.1"/>
    <property type="molecule type" value="Genomic_DNA"/>
</dbReference>
<name>A0ABX2IRU6_9RHOB</name>
<keyword evidence="3" id="KW-1185">Reference proteome</keyword>
<keyword evidence="1" id="KW-0732">Signal</keyword>